<sequence>MSQLSQPPFNQARVALAHAVHFFTPEFAQTLVTFAPEVDVPEHVGRYLTEKVVEYPPFIQAQGREPGPVSVTSVDQFLGIISSTFSSYYIDDFRNNCKNFDHLVGSGSLSSGQAFKPSDVLIRELDLMALTSDICKAIAYRAWDVAFCLPKPYPVRPTPESYGTPQSCGTPQSDGTDDPSSASPQDGVSEDGGPFEQAVAFCLPKPCPIRPIPQFDGTDDPASDSPQAGVSEDGGPFKQVTLVGANLLEAWQRLQFTRQLEQACPQSSTWTPSQPGGFFVYHGTWTGPKRTKFLHDLTHRPFIGLTGQSNPNQITHGTHDLPVIWTAFSPFRAFLWAVFRADVVMAVPHPTAQSELNATWRAGGRVYEGVILLQFRSTQPHPSGLTSYAIPSGQEEQWARIVNAEQYLPPIPGRTRGLWAHFAGVHGQSGESDWPNLVHGMDLPVSRQALGPSIRQFWRTVWSGQGIRILNESHHQSLAIRFFKEEDQGKGQGSRRGRVSVGGSGKLRTLIKKRLSRMDVMQPFRKI</sequence>
<dbReference type="HOGENOM" id="CLU_516875_0_0_1"/>
<protein>
    <submittedName>
        <fullName evidence="2">Uncharacterized protein</fullName>
    </submittedName>
</protein>
<evidence type="ECO:0000313" key="2">
    <source>
        <dbReference type="EMBL" id="EQK97416.1"/>
    </source>
</evidence>
<feature type="region of interest" description="Disordered" evidence="1">
    <location>
        <begin position="159"/>
        <end position="191"/>
    </location>
</feature>
<feature type="region of interest" description="Disordered" evidence="1">
    <location>
        <begin position="212"/>
        <end position="236"/>
    </location>
</feature>
<name>T5A6N2_OPHSC</name>
<evidence type="ECO:0000313" key="3">
    <source>
        <dbReference type="Proteomes" id="UP000019374"/>
    </source>
</evidence>
<dbReference type="Proteomes" id="UP000019374">
    <property type="component" value="Unassembled WGS sequence"/>
</dbReference>
<evidence type="ECO:0000256" key="1">
    <source>
        <dbReference type="SAM" id="MobiDB-lite"/>
    </source>
</evidence>
<dbReference type="EMBL" id="KE660024">
    <property type="protein sequence ID" value="EQK97416.1"/>
    <property type="molecule type" value="Genomic_DNA"/>
</dbReference>
<organism evidence="2 3">
    <name type="scientific">Ophiocordyceps sinensis (strain Co18 / CGMCC 3.14243)</name>
    <name type="common">Yarsagumba caterpillar fungus</name>
    <name type="synonym">Hirsutella sinensis</name>
    <dbReference type="NCBI Taxonomy" id="911162"/>
    <lineage>
        <taxon>Eukaryota</taxon>
        <taxon>Fungi</taxon>
        <taxon>Dikarya</taxon>
        <taxon>Ascomycota</taxon>
        <taxon>Pezizomycotina</taxon>
        <taxon>Sordariomycetes</taxon>
        <taxon>Hypocreomycetidae</taxon>
        <taxon>Hypocreales</taxon>
        <taxon>Ophiocordycipitaceae</taxon>
        <taxon>Ophiocordyceps</taxon>
    </lineage>
</organism>
<reference evidence="2 3" key="1">
    <citation type="journal article" date="2013" name="Chin. Sci. Bull.">
        <title>Genome survey uncovers the secrets of sex and lifestyle in caterpillar fungus.</title>
        <authorList>
            <person name="Hu X."/>
            <person name="Zhang Y."/>
            <person name="Xiao G."/>
            <person name="Zheng P."/>
            <person name="Xia Y."/>
            <person name="Zhang X."/>
            <person name="St Leger R.J."/>
            <person name="Liu X."/>
            <person name="Wang C."/>
        </authorList>
    </citation>
    <scope>NUCLEOTIDE SEQUENCE [LARGE SCALE GENOMIC DNA]</scope>
    <source>
        <strain evidence="3">Co18 / CGMCC 3.14243</strain>
        <tissue evidence="2">Fruit-body</tissue>
    </source>
</reference>
<gene>
    <name evidence="2" type="ORF">OCS_06871</name>
</gene>
<feature type="compositionally biased region" description="Polar residues" evidence="1">
    <location>
        <begin position="161"/>
        <end position="186"/>
    </location>
</feature>
<dbReference type="OrthoDB" id="4926440at2759"/>
<accession>T5A6N2</accession>
<dbReference type="eggNOG" id="ENOG502R5PC">
    <property type="taxonomic scope" value="Eukaryota"/>
</dbReference>
<dbReference type="AlphaFoldDB" id="T5A6N2"/>
<proteinExistence type="predicted"/>